<evidence type="ECO:0000256" key="9">
    <source>
        <dbReference type="ARBA" id="ARBA00022786"/>
    </source>
</evidence>
<evidence type="ECO:0000256" key="17">
    <source>
        <dbReference type="ARBA" id="ARBA00034523"/>
    </source>
</evidence>
<dbReference type="Pfam" id="PF04757">
    <property type="entry name" value="Pex2_Pex12"/>
    <property type="match status" value="1"/>
</dbReference>
<evidence type="ECO:0000256" key="5">
    <source>
        <dbReference type="ARBA" id="ARBA00022679"/>
    </source>
</evidence>
<keyword evidence="20" id="KW-1185">Reference proteome</keyword>
<keyword evidence="4" id="KW-0813">Transport</keyword>
<evidence type="ECO:0000256" key="8">
    <source>
        <dbReference type="ARBA" id="ARBA00022771"/>
    </source>
</evidence>
<dbReference type="AlphaFoldDB" id="A0AA36H5G6"/>
<evidence type="ECO:0000256" key="11">
    <source>
        <dbReference type="ARBA" id="ARBA00022927"/>
    </source>
</evidence>
<dbReference type="GO" id="GO:0005778">
    <property type="term" value="C:peroxisomal membrane"/>
    <property type="evidence" value="ECO:0007669"/>
    <property type="project" value="UniProtKB-SubCell"/>
</dbReference>
<proteinExistence type="inferred from homology"/>
<evidence type="ECO:0000256" key="2">
    <source>
        <dbReference type="ARBA" id="ARBA00004906"/>
    </source>
</evidence>
<evidence type="ECO:0000256" key="7">
    <source>
        <dbReference type="ARBA" id="ARBA00022723"/>
    </source>
</evidence>
<evidence type="ECO:0000256" key="14">
    <source>
        <dbReference type="ARBA" id="ARBA00023140"/>
    </source>
</evidence>
<keyword evidence="6" id="KW-0812">Transmembrane</keyword>
<name>A0AA36H5G6_CYLNA</name>
<keyword evidence="11" id="KW-0653">Protein transport</keyword>
<gene>
    <name evidence="19" type="ORF">CYNAS_LOCUS16075</name>
</gene>
<feature type="domain" description="Pex N-terminal" evidence="18">
    <location>
        <begin position="47"/>
        <end position="176"/>
    </location>
</feature>
<dbReference type="EMBL" id="CATQJL010000305">
    <property type="protein sequence ID" value="CAJ0604092.1"/>
    <property type="molecule type" value="Genomic_DNA"/>
</dbReference>
<evidence type="ECO:0000313" key="20">
    <source>
        <dbReference type="Proteomes" id="UP001176961"/>
    </source>
</evidence>
<dbReference type="EC" id="2.3.2.36" evidence="17"/>
<keyword evidence="9" id="KW-0833">Ubl conjugation pathway</keyword>
<organism evidence="19 20">
    <name type="scientific">Cylicocyclus nassatus</name>
    <name type="common">Nematode worm</name>
    <dbReference type="NCBI Taxonomy" id="53992"/>
    <lineage>
        <taxon>Eukaryota</taxon>
        <taxon>Metazoa</taxon>
        <taxon>Ecdysozoa</taxon>
        <taxon>Nematoda</taxon>
        <taxon>Chromadorea</taxon>
        <taxon>Rhabditida</taxon>
        <taxon>Rhabditina</taxon>
        <taxon>Rhabditomorpha</taxon>
        <taxon>Strongyloidea</taxon>
        <taxon>Strongylidae</taxon>
        <taxon>Cylicocyclus</taxon>
    </lineage>
</organism>
<evidence type="ECO:0000256" key="10">
    <source>
        <dbReference type="ARBA" id="ARBA00022833"/>
    </source>
</evidence>
<evidence type="ECO:0000256" key="6">
    <source>
        <dbReference type="ARBA" id="ARBA00022692"/>
    </source>
</evidence>
<comment type="pathway">
    <text evidence="2">Protein modification; protein ubiquitination.</text>
</comment>
<evidence type="ECO:0000313" key="19">
    <source>
        <dbReference type="EMBL" id="CAJ0604092.1"/>
    </source>
</evidence>
<evidence type="ECO:0000256" key="3">
    <source>
        <dbReference type="ARBA" id="ARBA00008704"/>
    </source>
</evidence>
<comment type="caution">
    <text evidence="19">The sequence shown here is derived from an EMBL/GenBank/DDBJ whole genome shotgun (WGS) entry which is preliminary data.</text>
</comment>
<keyword evidence="5" id="KW-0808">Transferase</keyword>
<keyword evidence="10" id="KW-0862">Zinc</keyword>
<keyword evidence="7" id="KW-0479">Metal-binding</keyword>
<evidence type="ECO:0000256" key="12">
    <source>
        <dbReference type="ARBA" id="ARBA00022989"/>
    </source>
</evidence>
<evidence type="ECO:0000256" key="13">
    <source>
        <dbReference type="ARBA" id="ARBA00023136"/>
    </source>
</evidence>
<accession>A0AA36H5G6</accession>
<dbReference type="InterPro" id="IPR025654">
    <property type="entry name" value="PEX2/10"/>
</dbReference>
<reference evidence="19" key="1">
    <citation type="submission" date="2023-07" db="EMBL/GenBank/DDBJ databases">
        <authorList>
            <consortium name="CYATHOMIX"/>
        </authorList>
    </citation>
    <scope>NUCLEOTIDE SEQUENCE</scope>
    <source>
        <strain evidence="19">N/A</strain>
    </source>
</reference>
<comment type="catalytic activity">
    <reaction evidence="16">
        <text>[E2 ubiquitin-conjugating enzyme]-S-ubiquitinyl-L-cysteine + [acceptor protein]-L-cysteine = [E2 ubiquitin-conjugating enzyme]-L-cysteine + [acceptor protein]-S-ubiquitinyl-L-cysteine.</text>
        <dbReference type="EC" id="2.3.2.36"/>
    </reaction>
</comment>
<dbReference type="InterPro" id="IPR006845">
    <property type="entry name" value="Pex_N"/>
</dbReference>
<evidence type="ECO:0000256" key="15">
    <source>
        <dbReference type="ARBA" id="ARBA00032511"/>
    </source>
</evidence>
<evidence type="ECO:0000256" key="1">
    <source>
        <dbReference type="ARBA" id="ARBA00004585"/>
    </source>
</evidence>
<protein>
    <recommendedName>
        <fullName evidence="17">RING-type E3 ubiquitin transferase (cysteine targeting)</fullName>
        <ecNumber evidence="17">2.3.2.36</ecNumber>
    </recommendedName>
    <alternativeName>
        <fullName evidence="15">Peroxin-2</fullName>
    </alternativeName>
</protein>
<evidence type="ECO:0000256" key="16">
    <source>
        <dbReference type="ARBA" id="ARBA00034438"/>
    </source>
</evidence>
<dbReference type="PANTHER" id="PTHR48178">
    <property type="entry name" value="PEROXISOME BIOGENESIS FACTOR 2"/>
    <property type="match status" value="1"/>
</dbReference>
<dbReference type="GO" id="GO:0016558">
    <property type="term" value="P:protein import into peroxisome matrix"/>
    <property type="evidence" value="ECO:0007669"/>
    <property type="project" value="InterPro"/>
</dbReference>
<evidence type="ECO:0000256" key="4">
    <source>
        <dbReference type="ARBA" id="ARBA00022448"/>
    </source>
</evidence>
<keyword evidence="8" id="KW-0863">Zinc-finger</keyword>
<dbReference type="GO" id="GO:0061630">
    <property type="term" value="F:ubiquitin protein ligase activity"/>
    <property type="evidence" value="ECO:0007669"/>
    <property type="project" value="UniProtKB-EC"/>
</dbReference>
<dbReference type="GO" id="GO:0008270">
    <property type="term" value="F:zinc ion binding"/>
    <property type="evidence" value="ECO:0007669"/>
    <property type="project" value="UniProtKB-KW"/>
</dbReference>
<comment type="subcellular location">
    <subcellularLocation>
        <location evidence="1">Peroxisome membrane</location>
        <topology evidence="1">Multi-pass membrane protein</topology>
    </subcellularLocation>
</comment>
<sequence>MACESLRIEQVDANFLDREYKQIIEQQFAELTIGLPVSISRICDYLKPEIRLLVDSVLWTTRVYRGASPGQLTMNIAYKDYPIRKVFTHFLISVFIPYVHGRFFNAVNSGVIRKFLSKLSAVYEAFCILHYLNFLRVGGHSTLVESYLNLRNWNNDLPTVGTINYESQNRELLWHTRGAVE</sequence>
<keyword evidence="13" id="KW-0472">Membrane</keyword>
<dbReference type="Proteomes" id="UP001176961">
    <property type="component" value="Unassembled WGS sequence"/>
</dbReference>
<dbReference type="PANTHER" id="PTHR48178:SF1">
    <property type="entry name" value="PEROXISOME BIOGENESIS FACTOR 2"/>
    <property type="match status" value="1"/>
</dbReference>
<keyword evidence="12" id="KW-1133">Transmembrane helix</keyword>
<evidence type="ECO:0000259" key="18">
    <source>
        <dbReference type="Pfam" id="PF04757"/>
    </source>
</evidence>
<comment type="similarity">
    <text evidence="3">Belongs to the pex2/pex10/pex12 family.</text>
</comment>
<keyword evidence="14" id="KW-0576">Peroxisome</keyword>